<reference evidence="4" key="1">
    <citation type="submission" date="2017-09" db="EMBL/GenBank/DDBJ databases">
        <authorList>
            <person name="Varghese N."/>
            <person name="Submissions S."/>
        </authorList>
    </citation>
    <scope>NUCLEOTIDE SEQUENCE [LARGE SCALE GENOMIC DNA]</scope>
    <source>
        <strain evidence="4">CGMCC 1.12803</strain>
    </source>
</reference>
<dbReference type="InterPro" id="IPR023393">
    <property type="entry name" value="START-like_dom_sf"/>
</dbReference>
<dbReference type="EMBL" id="OCMT01000002">
    <property type="protein sequence ID" value="SOD14739.1"/>
    <property type="molecule type" value="Genomic_DNA"/>
</dbReference>
<dbReference type="OrthoDB" id="2355173at2"/>
<dbReference type="InterPro" id="IPR013538">
    <property type="entry name" value="ASHA1/2-like_C"/>
</dbReference>
<evidence type="ECO:0000313" key="4">
    <source>
        <dbReference type="Proteomes" id="UP000219281"/>
    </source>
</evidence>
<dbReference type="Gene3D" id="3.30.530.20">
    <property type="match status" value="1"/>
</dbReference>
<evidence type="ECO:0000313" key="3">
    <source>
        <dbReference type="EMBL" id="SOD14739.1"/>
    </source>
</evidence>
<dbReference type="CDD" id="cd07814">
    <property type="entry name" value="SRPBCC_CalC_Aha1-like"/>
    <property type="match status" value="1"/>
</dbReference>
<organism evidence="3 4">
    <name type="scientific">Pedobacter xixiisoli</name>
    <dbReference type="NCBI Taxonomy" id="1476464"/>
    <lineage>
        <taxon>Bacteria</taxon>
        <taxon>Pseudomonadati</taxon>
        <taxon>Bacteroidota</taxon>
        <taxon>Sphingobacteriia</taxon>
        <taxon>Sphingobacteriales</taxon>
        <taxon>Sphingobacteriaceae</taxon>
        <taxon>Pedobacter</taxon>
    </lineage>
</organism>
<dbReference type="AlphaFoldDB" id="A0A285ZYN0"/>
<evidence type="ECO:0000259" key="2">
    <source>
        <dbReference type="Pfam" id="PF08327"/>
    </source>
</evidence>
<sequence>MKKESILVERTFNVPTSKVWTALTDTNEMEQWYFDIEKFEPKVGFKFDFMGGPDDGPQYLHLCEITEAIENEKLAYTWRYDNYPGNSLVCWQLIDKGEQTIVRLVHSDIHTLEEGGPDFSKESFTAGWNHILHTSLKDHLEEEES</sequence>
<dbReference type="Pfam" id="PF08327">
    <property type="entry name" value="AHSA1"/>
    <property type="match status" value="1"/>
</dbReference>
<keyword evidence="4" id="KW-1185">Reference proteome</keyword>
<feature type="domain" description="Activator of Hsp90 ATPase homologue 1/2-like C-terminal" evidence="2">
    <location>
        <begin position="13"/>
        <end position="141"/>
    </location>
</feature>
<dbReference type="Proteomes" id="UP000219281">
    <property type="component" value="Unassembled WGS sequence"/>
</dbReference>
<protein>
    <submittedName>
        <fullName evidence="3">Uncharacterized conserved protein YndB, AHSA1/START domain</fullName>
    </submittedName>
</protein>
<dbReference type="RefSeq" id="WP_097130943.1">
    <property type="nucleotide sequence ID" value="NZ_OCMT01000002.1"/>
</dbReference>
<evidence type="ECO:0000256" key="1">
    <source>
        <dbReference type="ARBA" id="ARBA00006817"/>
    </source>
</evidence>
<dbReference type="SUPFAM" id="SSF55961">
    <property type="entry name" value="Bet v1-like"/>
    <property type="match status" value="1"/>
</dbReference>
<proteinExistence type="inferred from homology"/>
<name>A0A285ZYN0_9SPHI</name>
<accession>A0A285ZYN0</accession>
<comment type="similarity">
    <text evidence="1">Belongs to the AHA1 family.</text>
</comment>
<gene>
    <name evidence="3" type="ORF">SAMN06297358_1729</name>
</gene>